<name>A0ABD6AX54_9EURY</name>
<evidence type="ECO:0008006" key="3">
    <source>
        <dbReference type="Google" id="ProtNLM"/>
    </source>
</evidence>
<organism evidence="1 2">
    <name type="scientific">Halomarina rubra</name>
    <dbReference type="NCBI Taxonomy" id="2071873"/>
    <lineage>
        <taxon>Archaea</taxon>
        <taxon>Methanobacteriati</taxon>
        <taxon>Methanobacteriota</taxon>
        <taxon>Stenosarchaea group</taxon>
        <taxon>Halobacteria</taxon>
        <taxon>Halobacteriales</taxon>
        <taxon>Natronomonadaceae</taxon>
        <taxon>Halomarina</taxon>
    </lineage>
</organism>
<evidence type="ECO:0000313" key="1">
    <source>
        <dbReference type="EMBL" id="MFD1514309.1"/>
    </source>
</evidence>
<sequence>MTGECYYCHGIVLPEEPGDVLLADHDDHRVYLHLECATGQNVAEPADEGGDRLAITCPECGVAETQ</sequence>
<protein>
    <recommendedName>
        <fullName evidence="3">Small CPxCG-related zinc finger protein</fullName>
    </recommendedName>
</protein>
<proteinExistence type="predicted"/>
<reference evidence="1 2" key="1">
    <citation type="journal article" date="2019" name="Int. J. Syst. Evol. Microbiol.">
        <title>The Global Catalogue of Microorganisms (GCM) 10K type strain sequencing project: providing services to taxonomists for standard genome sequencing and annotation.</title>
        <authorList>
            <consortium name="The Broad Institute Genomics Platform"/>
            <consortium name="The Broad Institute Genome Sequencing Center for Infectious Disease"/>
            <person name="Wu L."/>
            <person name="Ma J."/>
        </authorList>
    </citation>
    <scope>NUCLEOTIDE SEQUENCE [LARGE SCALE GENOMIC DNA]</scope>
    <source>
        <strain evidence="1 2">CGMCC 1.12563</strain>
    </source>
</reference>
<dbReference type="Proteomes" id="UP001597187">
    <property type="component" value="Unassembled WGS sequence"/>
</dbReference>
<accession>A0ABD6AX54</accession>
<dbReference type="RefSeq" id="WP_250874282.1">
    <property type="nucleotide sequence ID" value="NZ_JALXFV010000007.1"/>
</dbReference>
<comment type="caution">
    <text evidence="1">The sequence shown here is derived from an EMBL/GenBank/DDBJ whole genome shotgun (WGS) entry which is preliminary data.</text>
</comment>
<dbReference type="EMBL" id="JBHUDC010000007">
    <property type="protein sequence ID" value="MFD1514309.1"/>
    <property type="molecule type" value="Genomic_DNA"/>
</dbReference>
<gene>
    <name evidence="1" type="ORF">ACFSBT_13590</name>
</gene>
<keyword evidence="2" id="KW-1185">Reference proteome</keyword>
<evidence type="ECO:0000313" key="2">
    <source>
        <dbReference type="Proteomes" id="UP001597187"/>
    </source>
</evidence>
<dbReference type="AlphaFoldDB" id="A0ABD6AX54"/>